<proteinExistence type="predicted"/>
<reference evidence="1 2" key="1">
    <citation type="submission" date="2021-03" db="EMBL/GenBank/DDBJ databases">
        <authorList>
            <person name="So Y."/>
        </authorList>
    </citation>
    <scope>NUCLEOTIDE SEQUENCE [LARGE SCALE GENOMIC DNA]</scope>
    <source>
        <strain evidence="1 2">SSH11</strain>
    </source>
</reference>
<dbReference type="Proteomes" id="UP000681594">
    <property type="component" value="Unassembled WGS sequence"/>
</dbReference>
<organism evidence="1 2">
    <name type="scientific">Pararoseomonas baculiformis</name>
    <dbReference type="NCBI Taxonomy" id="2820812"/>
    <lineage>
        <taxon>Bacteria</taxon>
        <taxon>Pseudomonadati</taxon>
        <taxon>Pseudomonadota</taxon>
        <taxon>Alphaproteobacteria</taxon>
        <taxon>Acetobacterales</taxon>
        <taxon>Acetobacteraceae</taxon>
        <taxon>Pararoseomonas</taxon>
    </lineage>
</organism>
<dbReference type="RefSeq" id="WP_209381488.1">
    <property type="nucleotide sequence ID" value="NZ_JAGIZB010000028.1"/>
</dbReference>
<sequence length="70" mass="7619">MQSAPMAQSEALLPPPAVSRDALENSTLIAVVAELVTHARKREFALADELLTDVLAKLNGWPVEELNRLP</sequence>
<name>A0ABS4ALX0_9PROT</name>
<evidence type="ECO:0000313" key="1">
    <source>
        <dbReference type="EMBL" id="MBP0447219.1"/>
    </source>
</evidence>
<gene>
    <name evidence="1" type="ORF">J8J14_20810</name>
</gene>
<accession>A0ABS4ALX0</accession>
<protein>
    <submittedName>
        <fullName evidence="1">Uncharacterized protein</fullName>
    </submittedName>
</protein>
<evidence type="ECO:0000313" key="2">
    <source>
        <dbReference type="Proteomes" id="UP000681594"/>
    </source>
</evidence>
<keyword evidence="2" id="KW-1185">Reference proteome</keyword>
<comment type="caution">
    <text evidence="1">The sequence shown here is derived from an EMBL/GenBank/DDBJ whole genome shotgun (WGS) entry which is preliminary data.</text>
</comment>
<dbReference type="EMBL" id="JAGIZB010000028">
    <property type="protein sequence ID" value="MBP0447219.1"/>
    <property type="molecule type" value="Genomic_DNA"/>
</dbReference>